<name>A0A4Y9T4K2_9BURK</name>
<dbReference type="RefSeq" id="WP_135188066.1">
    <property type="nucleotide sequence ID" value="NZ_SPUM01000009.1"/>
</dbReference>
<evidence type="ECO:0000256" key="1">
    <source>
        <dbReference type="SAM" id="Phobius"/>
    </source>
</evidence>
<keyword evidence="1" id="KW-1133">Transmembrane helix</keyword>
<dbReference type="Proteomes" id="UP000297258">
    <property type="component" value="Unassembled WGS sequence"/>
</dbReference>
<protein>
    <recommendedName>
        <fullName evidence="4">Transmembrane protein</fullName>
    </recommendedName>
</protein>
<organism evidence="2 3">
    <name type="scientific">Massilia horti</name>
    <dbReference type="NCBI Taxonomy" id="2562153"/>
    <lineage>
        <taxon>Bacteria</taxon>
        <taxon>Pseudomonadati</taxon>
        <taxon>Pseudomonadota</taxon>
        <taxon>Betaproteobacteria</taxon>
        <taxon>Burkholderiales</taxon>
        <taxon>Oxalobacteraceae</taxon>
        <taxon>Telluria group</taxon>
        <taxon>Massilia</taxon>
    </lineage>
</organism>
<dbReference type="AlphaFoldDB" id="A0A4Y9T4K2"/>
<gene>
    <name evidence="2" type="ORF">E4O92_01965</name>
</gene>
<keyword evidence="1" id="KW-0812">Transmembrane</keyword>
<sequence length="142" mass="15961">MFMFRMLSLFAGGLALLVPPMLFNETTLSHWESWQAVITLTGITLVSLSFIFVGLIGHRLRKSPKLRMAAGLLLTVPLAGSAAMLLSSQANPPEVLWTCGVILSFTVVQYIVFVFPINNERKQRPMRDRELEQGTPSTWRLR</sequence>
<reference evidence="2 3" key="1">
    <citation type="submission" date="2019-03" db="EMBL/GenBank/DDBJ databases">
        <title>Draft genome of Massilia hortus sp. nov., a novel bacterial species of the Oxalobacteraceae family.</title>
        <authorList>
            <person name="Peta V."/>
            <person name="Raths R."/>
            <person name="Bucking H."/>
        </authorList>
    </citation>
    <scope>NUCLEOTIDE SEQUENCE [LARGE SCALE GENOMIC DNA]</scope>
    <source>
        <strain evidence="2 3">ONC3</strain>
    </source>
</reference>
<dbReference type="EMBL" id="SPUM01000009">
    <property type="protein sequence ID" value="TFW35581.1"/>
    <property type="molecule type" value="Genomic_DNA"/>
</dbReference>
<feature type="transmembrane region" description="Helical" evidence="1">
    <location>
        <begin position="95"/>
        <end position="117"/>
    </location>
</feature>
<feature type="transmembrane region" description="Helical" evidence="1">
    <location>
        <begin position="34"/>
        <end position="56"/>
    </location>
</feature>
<keyword evidence="1" id="KW-0472">Membrane</keyword>
<evidence type="ECO:0008006" key="4">
    <source>
        <dbReference type="Google" id="ProtNLM"/>
    </source>
</evidence>
<accession>A0A4Y9T4K2</accession>
<evidence type="ECO:0000313" key="3">
    <source>
        <dbReference type="Proteomes" id="UP000297258"/>
    </source>
</evidence>
<keyword evidence="3" id="KW-1185">Reference proteome</keyword>
<evidence type="ECO:0000313" key="2">
    <source>
        <dbReference type="EMBL" id="TFW35581.1"/>
    </source>
</evidence>
<proteinExistence type="predicted"/>
<comment type="caution">
    <text evidence="2">The sequence shown here is derived from an EMBL/GenBank/DDBJ whole genome shotgun (WGS) entry which is preliminary data.</text>
</comment>
<feature type="transmembrane region" description="Helical" evidence="1">
    <location>
        <begin position="68"/>
        <end position="89"/>
    </location>
</feature>